<accession>A0ACB9KZ67</accession>
<protein>
    <submittedName>
        <fullName evidence="1">Uncharacterized protein</fullName>
    </submittedName>
</protein>
<evidence type="ECO:0000313" key="2">
    <source>
        <dbReference type="Proteomes" id="UP001057402"/>
    </source>
</evidence>
<dbReference type="Proteomes" id="UP001057402">
    <property type="component" value="Chromosome 12"/>
</dbReference>
<name>A0ACB9KZ67_9MYRT</name>
<gene>
    <name evidence="1" type="ORF">MLD38_038531</name>
</gene>
<evidence type="ECO:0000313" key="1">
    <source>
        <dbReference type="EMBL" id="KAI4302830.1"/>
    </source>
</evidence>
<proteinExistence type="predicted"/>
<dbReference type="EMBL" id="CM042891">
    <property type="protein sequence ID" value="KAI4302830.1"/>
    <property type="molecule type" value="Genomic_DNA"/>
</dbReference>
<sequence length="469" mass="52813">MADRVKKLKVNLRVNGIGLNNHLFPIILSVLLLLAVKACFYKRSSSRFSNMKLPPGPMQLLVIGNLHQLVGAPFHVVLHELSKSYGPICHLKLGQVSFVSVTSSEGAKEVLKAQELRFAQREKLPIMEMTSFDHNGITFSPYGEYWKKVRKICMMEILDTSGIGQQHFKSLRELEISALVESVRCTSQLPFNVSEMIFACANSIISKASFGSQCKRPDEYRLAIKEQFCLAGQFSFPMVFPSLQFLYHLDGTKAKMVRLHAVYNDILGSIITEIRIRAKSGDHSSSHEENLVDVLLRLQESPEKTGISLTDNMIKDIINDMIGGGTDTLPTAVECGLSEMLKNPDVMEKAQAELRDALKGKAILEETDLEKISYLKLIIKETFRMHPAATVYERVAREDCVVHGYDIPKDARVVINPWSLRRDPNYWENQRNSIPRDSRDLPLTWLGTISSFSCSVRGRGRVPQKGSRS</sequence>
<comment type="caution">
    <text evidence="1">The sequence shown here is derived from an EMBL/GenBank/DDBJ whole genome shotgun (WGS) entry which is preliminary data.</text>
</comment>
<keyword evidence="2" id="KW-1185">Reference proteome</keyword>
<organism evidence="1 2">
    <name type="scientific">Melastoma candidum</name>
    <dbReference type="NCBI Taxonomy" id="119954"/>
    <lineage>
        <taxon>Eukaryota</taxon>
        <taxon>Viridiplantae</taxon>
        <taxon>Streptophyta</taxon>
        <taxon>Embryophyta</taxon>
        <taxon>Tracheophyta</taxon>
        <taxon>Spermatophyta</taxon>
        <taxon>Magnoliopsida</taxon>
        <taxon>eudicotyledons</taxon>
        <taxon>Gunneridae</taxon>
        <taxon>Pentapetalae</taxon>
        <taxon>rosids</taxon>
        <taxon>malvids</taxon>
        <taxon>Myrtales</taxon>
        <taxon>Melastomataceae</taxon>
        <taxon>Melastomatoideae</taxon>
        <taxon>Melastomateae</taxon>
        <taxon>Melastoma</taxon>
    </lineage>
</organism>
<reference evidence="2" key="1">
    <citation type="journal article" date="2023" name="Front. Plant Sci.">
        <title>Chromosomal-level genome assembly of Melastoma candidum provides insights into trichome evolution.</title>
        <authorList>
            <person name="Zhong Y."/>
            <person name="Wu W."/>
            <person name="Sun C."/>
            <person name="Zou P."/>
            <person name="Liu Y."/>
            <person name="Dai S."/>
            <person name="Zhou R."/>
        </authorList>
    </citation>
    <scope>NUCLEOTIDE SEQUENCE [LARGE SCALE GENOMIC DNA]</scope>
</reference>